<feature type="region of interest" description="Disordered" evidence="1">
    <location>
        <begin position="813"/>
        <end position="834"/>
    </location>
</feature>
<organism evidence="2 3">
    <name type="scientific">Brassicogethes aeneus</name>
    <name type="common">Rape pollen beetle</name>
    <name type="synonym">Meligethes aeneus</name>
    <dbReference type="NCBI Taxonomy" id="1431903"/>
    <lineage>
        <taxon>Eukaryota</taxon>
        <taxon>Metazoa</taxon>
        <taxon>Ecdysozoa</taxon>
        <taxon>Arthropoda</taxon>
        <taxon>Hexapoda</taxon>
        <taxon>Insecta</taxon>
        <taxon>Pterygota</taxon>
        <taxon>Neoptera</taxon>
        <taxon>Endopterygota</taxon>
        <taxon>Coleoptera</taxon>
        <taxon>Polyphaga</taxon>
        <taxon>Cucujiformia</taxon>
        <taxon>Nitidulidae</taxon>
        <taxon>Meligethinae</taxon>
        <taxon>Brassicogethes</taxon>
    </lineage>
</organism>
<proteinExistence type="predicted"/>
<gene>
    <name evidence="2" type="ORF">MELIAE_LOCUS3596</name>
</gene>
<dbReference type="PANTHER" id="PTHR33480:SF1">
    <property type="entry name" value="TYR RECOMBINASE DOMAIN-CONTAINING PROTEIN"/>
    <property type="match status" value="1"/>
</dbReference>
<name>A0A9P0AYS0_BRAAE</name>
<evidence type="ECO:0000313" key="3">
    <source>
        <dbReference type="Proteomes" id="UP001154078"/>
    </source>
</evidence>
<evidence type="ECO:0000256" key="1">
    <source>
        <dbReference type="SAM" id="MobiDB-lite"/>
    </source>
</evidence>
<dbReference type="OrthoDB" id="6772351at2759"/>
<dbReference type="PANTHER" id="PTHR33480">
    <property type="entry name" value="SET DOMAIN-CONTAINING PROTEIN-RELATED"/>
    <property type="match status" value="1"/>
</dbReference>
<reference evidence="2" key="1">
    <citation type="submission" date="2021-12" db="EMBL/GenBank/DDBJ databases">
        <authorList>
            <person name="King R."/>
        </authorList>
    </citation>
    <scope>NUCLEOTIDE SEQUENCE</scope>
</reference>
<dbReference type="Proteomes" id="UP001154078">
    <property type="component" value="Chromosome 2"/>
</dbReference>
<feature type="compositionally biased region" description="Acidic residues" evidence="1">
    <location>
        <begin position="813"/>
        <end position="831"/>
    </location>
</feature>
<evidence type="ECO:0000313" key="2">
    <source>
        <dbReference type="EMBL" id="CAH0550878.1"/>
    </source>
</evidence>
<keyword evidence="3" id="KW-1185">Reference proteome</keyword>
<dbReference type="EMBL" id="OV121133">
    <property type="protein sequence ID" value="CAH0550878.1"/>
    <property type="molecule type" value="Genomic_DNA"/>
</dbReference>
<accession>A0A9P0AYS0</accession>
<dbReference type="AlphaFoldDB" id="A0A9P0AYS0"/>
<protein>
    <submittedName>
        <fullName evidence="2">Uncharacterized protein</fullName>
    </submittedName>
</protein>
<sequence length="940" mass="107504">MTNARTNKIMSLIASEKESKEGSFKINKMCNAPLSPIKKTNIVSDIIKPTEVFENEYRSDSSSPAPSGDFKDIEIYTPIQDNQDNNSPLSSESSFCKLLKSNTSSSSPSPCGNFENTEILTRIYNTRNQKKEPNCDLLYSIEPYSPFDDSDADPTYTSSDEKKQKKRHFKSLFLDKSGLTKHADLGKNIKQNDSYNLHLPSTSALDEDINSSSKDLNIAIINEENHYQLENINIDITSSSRANSQHLIKTNDPDKSIKKRKPDFCYFCEEEVLNFARHIQRHHCHETDVLKIMSLEPSDKERKVLISTLRKKGNYIRNMQSLFKPVRSSKRSDRNLLPCSNCLGFYSSTLLYRHKKTCRGGEGRNAQADGQTVLSSNFNVRVDYQLKEQVFPRMRPDKISLEAKKDALICAFGARYLKTHRDKHFIPITSRKMRELSRLLLILKEKEPKIGTLFQALQPQYFELIVQSTKTVSKYDKIKDIYNVPTYAMNLATSLKQCSQPPVCCEIALTLYLTGKVPSQSVAETEVKLKNMILLLNTNWRYEISSQAGGDLNLKKMNKITIVPLADDLKKLKQHLIERAKASIEILKINPTNKEAFITLIETIYCRVILLNRKRPGELQRISVHAYSSNRSETINAYEELDPIISPTEKILLQSFKRVVIKGKRGRGVAVLFSKDVQEHINIVLSLRQNLVDENNPYLFGKPDLLTPITGYKVLEKYATLSGAKNPTSLTCTKLRKHLATLSQLFSLNETEVDQLATFMGHTLGVHKNSYRLPDDVHQTAKISKLLLLLEGGNLGKYKGKTLDQIDLNMDDDICDQNENNDDNEDNEDEPQSSLARNLNFDLDSPKDIVNLDNVKTTHEKMEVKKGKKRILVTWTPEQKKTVKLFFFKHIKDKKPPRRAECEELKNTYPNLFKNKDWLKIKVFIQNIYTKKQKDDSDTS</sequence>